<evidence type="ECO:0000313" key="4">
    <source>
        <dbReference type="Ensembl" id="ENSHHUP00000083101.1"/>
    </source>
</evidence>
<feature type="transmembrane region" description="Helical" evidence="2">
    <location>
        <begin position="368"/>
        <end position="394"/>
    </location>
</feature>
<dbReference type="InterPro" id="IPR027841">
    <property type="entry name" value="IL-17_rcpt_C/E_N"/>
</dbReference>
<sequence length="458" mass="51463">MMLEMCWLISFNRVARERLEGQQVEVQNDCSEVWPGQYIHVALKTNPSYCGVTWTSTYQVPECSSRDLRSNIPECITGRLAYTVDTDRKELAVSVSDMLEDKDYHMRLCHKKAYTCRDTGANALIRKEDMLKNTTLQYSTPLPCLCIEGWSATSDAPRIQVFPFRDRLEELWSGINFDPVQEVLSWEPVCPVAAVISLCQKQGDDECDDLAGSSQTLIMEKITFSRVDPHPQLCMKFTTDSGSWIRCPFADGNFQAWDLGVDQLRLVLTSRVRAPLSLYVCVKTGTSTCHPEQTLPVHVEKSVNLNLTVDICLPNTCVQVKRLNVKYAVTILHCHIRCLDQADARGRGHARAPAMVGQTPAMQGYLELTWVVVPAVACLTAAVIVAALVVKALLTVRQRMHRKGWDGVCTSKQQTEPHAVAVDRATPGLQDQTTLHKEIPMPYTLQFENCERANLLQF</sequence>
<reference evidence="5" key="1">
    <citation type="submission" date="2018-06" db="EMBL/GenBank/DDBJ databases">
        <title>Genome assembly of Danube salmon.</title>
        <authorList>
            <person name="Macqueen D.J."/>
            <person name="Gundappa M.K."/>
        </authorList>
    </citation>
    <scope>NUCLEOTIDE SEQUENCE [LARGE SCALE GENOMIC DNA]</scope>
</reference>
<reference evidence="4" key="2">
    <citation type="submission" date="2025-08" db="UniProtKB">
        <authorList>
            <consortium name="Ensembl"/>
        </authorList>
    </citation>
    <scope>IDENTIFICATION</scope>
</reference>
<keyword evidence="5" id="KW-1185">Reference proteome</keyword>
<keyword evidence="2" id="KW-1133">Transmembrane helix</keyword>
<dbReference type="STRING" id="62062.ENSHHUP00000083101"/>
<dbReference type="GO" id="GO:0030368">
    <property type="term" value="F:interleukin-17 receptor activity"/>
    <property type="evidence" value="ECO:0007669"/>
    <property type="project" value="InterPro"/>
</dbReference>
<proteinExistence type="predicted"/>
<evidence type="ECO:0000259" key="3">
    <source>
        <dbReference type="Pfam" id="PF15037"/>
    </source>
</evidence>
<dbReference type="InterPro" id="IPR039465">
    <property type="entry name" value="IL-17_rcpt-like"/>
</dbReference>
<name>A0A4W5QZH9_9TELE</name>
<keyword evidence="1" id="KW-0732">Signal</keyword>
<dbReference type="Ensembl" id="ENSHHUT00000085723.1">
    <property type="protein sequence ID" value="ENSHHUP00000083101.1"/>
    <property type="gene ID" value="ENSHHUG00000048261.1"/>
</dbReference>
<feature type="domain" description="Interleukin-17 receptor C/E N-terminal" evidence="3">
    <location>
        <begin position="12"/>
        <end position="268"/>
    </location>
</feature>
<accession>A0A4W5QZH9</accession>
<evidence type="ECO:0000313" key="5">
    <source>
        <dbReference type="Proteomes" id="UP000314982"/>
    </source>
</evidence>
<evidence type="ECO:0000256" key="2">
    <source>
        <dbReference type="SAM" id="Phobius"/>
    </source>
</evidence>
<evidence type="ECO:0000256" key="1">
    <source>
        <dbReference type="ARBA" id="ARBA00022729"/>
    </source>
</evidence>
<keyword evidence="2" id="KW-0472">Membrane</keyword>
<dbReference type="Proteomes" id="UP000314982">
    <property type="component" value="Unassembled WGS sequence"/>
</dbReference>
<dbReference type="PANTHER" id="PTHR15583">
    <property type="entry name" value="INTERLEUKIN-17 RECEPTOR"/>
    <property type="match status" value="1"/>
</dbReference>
<dbReference type="PANTHER" id="PTHR15583:SF10">
    <property type="entry name" value="INTERLEUKIN-17 RECEPTOR E-LIKE-RELATED"/>
    <property type="match status" value="1"/>
</dbReference>
<dbReference type="AlphaFoldDB" id="A0A4W5QZH9"/>
<organism evidence="4 5">
    <name type="scientific">Hucho hucho</name>
    <name type="common">huchen</name>
    <dbReference type="NCBI Taxonomy" id="62062"/>
    <lineage>
        <taxon>Eukaryota</taxon>
        <taxon>Metazoa</taxon>
        <taxon>Chordata</taxon>
        <taxon>Craniata</taxon>
        <taxon>Vertebrata</taxon>
        <taxon>Euteleostomi</taxon>
        <taxon>Actinopterygii</taxon>
        <taxon>Neopterygii</taxon>
        <taxon>Teleostei</taxon>
        <taxon>Protacanthopterygii</taxon>
        <taxon>Salmoniformes</taxon>
        <taxon>Salmonidae</taxon>
        <taxon>Salmoninae</taxon>
        <taxon>Hucho</taxon>
    </lineage>
</organism>
<protein>
    <recommendedName>
        <fullName evidence="3">Interleukin-17 receptor C/E N-terminal domain-containing protein</fullName>
    </recommendedName>
</protein>
<dbReference type="GeneTree" id="ENSGT00940000162605"/>
<reference evidence="4" key="3">
    <citation type="submission" date="2025-09" db="UniProtKB">
        <authorList>
            <consortium name="Ensembl"/>
        </authorList>
    </citation>
    <scope>IDENTIFICATION</scope>
</reference>
<dbReference type="Pfam" id="PF15037">
    <property type="entry name" value="IL17_R_N"/>
    <property type="match status" value="1"/>
</dbReference>
<keyword evidence="2" id="KW-0812">Transmembrane</keyword>